<sequence length="283" mass="31663">MQPAELRRHKERGSYDAGSIGSVFSDTFMAHVSYVDDGLPQCLPMIALFRCEEEGEAVYLHGHPSSRLMELVRANEVKRKAGIEERGEMRDEKEEDDRVKVCVTATKGWIVYLPTPIPIPKCLVISLNSENLVDGLSLSSAPNGHTFNFRSAVVHGACSRVEDRSTKEDVMRGVMEHIVAGRWEDLNPLASFALSLVFVIRVQVQRGSMKHQSGIPMIQPRDRAKDGPDREEPVWTGVVPLHEHLDVPVPSGLTDDARIPEGLVKYIRERNERQEGYARSAAK</sequence>
<feature type="compositionally biased region" description="Basic and acidic residues" evidence="1">
    <location>
        <begin position="220"/>
        <end position="231"/>
    </location>
</feature>
<reference evidence="3" key="1">
    <citation type="journal article" date="2015" name="PLoS Genet.">
        <title>The dynamic genome and transcriptome of the human fungal pathogen Blastomyces and close relative Emmonsia.</title>
        <authorList>
            <person name="Munoz J.F."/>
            <person name="Gauthier G.M."/>
            <person name="Desjardins C.A."/>
            <person name="Gallo J.E."/>
            <person name="Holder J."/>
            <person name="Sullivan T.D."/>
            <person name="Marty A.J."/>
            <person name="Carmen J.C."/>
            <person name="Chen Z."/>
            <person name="Ding L."/>
            <person name="Gujja S."/>
            <person name="Magrini V."/>
            <person name="Misas E."/>
            <person name="Mitreva M."/>
            <person name="Priest M."/>
            <person name="Saif S."/>
            <person name="Whiston E.A."/>
            <person name="Young S."/>
            <person name="Zeng Q."/>
            <person name="Goldman W.E."/>
            <person name="Mardis E.R."/>
            <person name="Taylor J.W."/>
            <person name="McEwen J.G."/>
            <person name="Clay O.K."/>
            <person name="Klein B.S."/>
            <person name="Cuomo C.A."/>
        </authorList>
    </citation>
    <scope>NUCLEOTIDE SEQUENCE [LARGE SCALE GENOMIC DNA]</scope>
    <source>
        <strain evidence="3">UAMH 139</strain>
    </source>
</reference>
<evidence type="ECO:0000256" key="1">
    <source>
        <dbReference type="SAM" id="MobiDB-lite"/>
    </source>
</evidence>
<gene>
    <name evidence="2" type="ORF">EMPG_09241</name>
</gene>
<protein>
    <recommendedName>
        <fullName evidence="4">Flavin-nucleotide-binding protein</fullName>
    </recommendedName>
</protein>
<dbReference type="OrthoDB" id="444432at2759"/>
<proteinExistence type="predicted"/>
<evidence type="ECO:0000313" key="2">
    <source>
        <dbReference type="EMBL" id="KLJ11248.1"/>
    </source>
</evidence>
<feature type="region of interest" description="Disordered" evidence="1">
    <location>
        <begin position="211"/>
        <end position="231"/>
    </location>
</feature>
<dbReference type="STRING" id="2060906.A0A0H1BJF4"/>
<dbReference type="AlphaFoldDB" id="A0A0H1BJF4"/>
<dbReference type="InterPro" id="IPR024747">
    <property type="entry name" value="Pyridox_Oxase-rel"/>
</dbReference>
<evidence type="ECO:0000313" key="3">
    <source>
        <dbReference type="Proteomes" id="UP000053573"/>
    </source>
</evidence>
<organism evidence="2 3">
    <name type="scientific">Blastomyces silverae</name>
    <dbReference type="NCBI Taxonomy" id="2060906"/>
    <lineage>
        <taxon>Eukaryota</taxon>
        <taxon>Fungi</taxon>
        <taxon>Dikarya</taxon>
        <taxon>Ascomycota</taxon>
        <taxon>Pezizomycotina</taxon>
        <taxon>Eurotiomycetes</taxon>
        <taxon>Eurotiomycetidae</taxon>
        <taxon>Onygenales</taxon>
        <taxon>Ajellomycetaceae</taxon>
        <taxon>Blastomyces</taxon>
    </lineage>
</organism>
<evidence type="ECO:0008006" key="4">
    <source>
        <dbReference type="Google" id="ProtNLM"/>
    </source>
</evidence>
<name>A0A0H1BJF4_9EURO</name>
<dbReference type="PANTHER" id="PTHR34071">
    <property type="entry name" value="5-NITROIMIDAZOLE ANTIBIOTICS RESISTANCE PROTEIN, NIMA-FAMILY-RELATED PROTEIN-RELATED"/>
    <property type="match status" value="1"/>
</dbReference>
<dbReference type="PANTHER" id="PTHR34071:SF2">
    <property type="entry name" value="FLAVIN-NUCLEOTIDE-BINDING PROTEIN"/>
    <property type="match status" value="1"/>
</dbReference>
<dbReference type="InterPro" id="IPR012349">
    <property type="entry name" value="Split_barrel_FMN-bd"/>
</dbReference>
<dbReference type="Gene3D" id="2.30.110.10">
    <property type="entry name" value="Electron Transport, Fmn-binding Protein, Chain A"/>
    <property type="match status" value="1"/>
</dbReference>
<comment type="caution">
    <text evidence="2">The sequence shown here is derived from an EMBL/GenBank/DDBJ whole genome shotgun (WGS) entry which is preliminary data.</text>
</comment>
<keyword evidence="3" id="KW-1185">Reference proteome</keyword>
<accession>A0A0H1BJF4</accession>
<dbReference type="Proteomes" id="UP000053573">
    <property type="component" value="Unassembled WGS sequence"/>
</dbReference>
<dbReference type="Pfam" id="PF12900">
    <property type="entry name" value="Pyridox_ox_2"/>
    <property type="match status" value="2"/>
</dbReference>
<dbReference type="EMBL" id="LDEV01001668">
    <property type="protein sequence ID" value="KLJ11248.1"/>
    <property type="molecule type" value="Genomic_DNA"/>
</dbReference>
<dbReference type="SUPFAM" id="SSF50475">
    <property type="entry name" value="FMN-binding split barrel"/>
    <property type="match status" value="1"/>
</dbReference>